<gene>
    <name evidence="1" type="ORF">DWY46_17710</name>
</gene>
<evidence type="ECO:0008006" key="3">
    <source>
        <dbReference type="Google" id="ProtNLM"/>
    </source>
</evidence>
<proteinExistence type="predicted"/>
<name>A0A412ELV3_9FIRM</name>
<protein>
    <recommendedName>
        <fullName evidence="3">DNA-binding protein</fullName>
    </recommendedName>
</protein>
<dbReference type="Proteomes" id="UP000285839">
    <property type="component" value="Unassembled WGS sequence"/>
</dbReference>
<comment type="caution">
    <text evidence="1">The sequence shown here is derived from an EMBL/GenBank/DDBJ whole genome shotgun (WGS) entry which is preliminary data.</text>
</comment>
<organism evidence="1 2">
    <name type="scientific">Blautia obeum</name>
    <dbReference type="NCBI Taxonomy" id="40520"/>
    <lineage>
        <taxon>Bacteria</taxon>
        <taxon>Bacillati</taxon>
        <taxon>Bacillota</taxon>
        <taxon>Clostridia</taxon>
        <taxon>Lachnospirales</taxon>
        <taxon>Lachnospiraceae</taxon>
        <taxon>Blautia</taxon>
    </lineage>
</organism>
<dbReference type="InterPro" id="IPR045591">
    <property type="entry name" value="DUF6462"/>
</dbReference>
<evidence type="ECO:0000313" key="2">
    <source>
        <dbReference type="Proteomes" id="UP000285839"/>
    </source>
</evidence>
<evidence type="ECO:0000313" key="1">
    <source>
        <dbReference type="EMBL" id="RGR45045.1"/>
    </source>
</evidence>
<dbReference type="RefSeq" id="WP_118031735.1">
    <property type="nucleotide sequence ID" value="NZ_QRUH01000022.1"/>
</dbReference>
<reference evidence="1 2" key="1">
    <citation type="submission" date="2018-08" db="EMBL/GenBank/DDBJ databases">
        <title>A genome reference for cultivated species of the human gut microbiota.</title>
        <authorList>
            <person name="Zou Y."/>
            <person name="Xue W."/>
            <person name="Luo G."/>
        </authorList>
    </citation>
    <scope>NUCLEOTIDE SEQUENCE [LARGE SCALE GENOMIC DNA]</scope>
    <source>
        <strain evidence="1 2">AF25-21</strain>
    </source>
</reference>
<sequence>MRSLKYRNNIDSPLLTYQMMAEDSNLGIQTVMKLAKESGALVKIGKTARVNREKFYSYVLEKYSESNKENAHE</sequence>
<dbReference type="EMBL" id="QRUH01000022">
    <property type="protein sequence ID" value="RGR45045.1"/>
    <property type="molecule type" value="Genomic_DNA"/>
</dbReference>
<accession>A0A412ELV3</accession>
<dbReference type="Pfam" id="PF20063">
    <property type="entry name" value="DUF6462"/>
    <property type="match status" value="1"/>
</dbReference>
<dbReference type="AlphaFoldDB" id="A0A412ELV3"/>